<dbReference type="Pfam" id="PF12680">
    <property type="entry name" value="SnoaL_2"/>
    <property type="match status" value="1"/>
</dbReference>
<proteinExistence type="predicted"/>
<keyword evidence="3" id="KW-1185">Reference proteome</keyword>
<reference evidence="2 3" key="1">
    <citation type="submission" date="2023-11" db="EMBL/GenBank/DDBJ databases">
        <title>Unpublished Manusciprt.</title>
        <authorList>
            <person name="Saticioglu I.B."/>
            <person name="Ay H."/>
            <person name="Ajmi N."/>
            <person name="Altun S."/>
            <person name="Duman M."/>
        </authorList>
    </citation>
    <scope>NUCLEOTIDE SEQUENCE [LARGE SCALE GENOMIC DNA]</scope>
    <source>
        <strain evidence="2 3">Fl-318</strain>
    </source>
</reference>
<dbReference type="EMBL" id="JAWXVI010000002">
    <property type="protein sequence ID" value="MDX6188590.1"/>
    <property type="molecule type" value="Genomic_DNA"/>
</dbReference>
<protein>
    <submittedName>
        <fullName evidence="2">Nuclear transport factor 2 family protein</fullName>
    </submittedName>
</protein>
<dbReference type="InterPro" id="IPR037401">
    <property type="entry name" value="SnoaL-like"/>
</dbReference>
<gene>
    <name evidence="2" type="ORF">SGQ83_04440</name>
</gene>
<dbReference type="RefSeq" id="WP_230004951.1">
    <property type="nucleotide sequence ID" value="NZ_CP087134.1"/>
</dbReference>
<evidence type="ECO:0000313" key="2">
    <source>
        <dbReference type="EMBL" id="MDX6188590.1"/>
    </source>
</evidence>
<feature type="domain" description="SnoaL-like" evidence="1">
    <location>
        <begin position="9"/>
        <end position="108"/>
    </location>
</feature>
<dbReference type="CDD" id="cd00531">
    <property type="entry name" value="NTF2_like"/>
    <property type="match status" value="1"/>
</dbReference>
<evidence type="ECO:0000259" key="1">
    <source>
        <dbReference type="Pfam" id="PF12680"/>
    </source>
</evidence>
<name>A0ABU4RAS2_9FLAO</name>
<evidence type="ECO:0000313" key="3">
    <source>
        <dbReference type="Proteomes" id="UP001273350"/>
    </source>
</evidence>
<accession>A0ABU4RAS2</accession>
<organism evidence="2 3">
    <name type="scientific">Flavobacterium cupriresistens</name>
    <dbReference type="NCBI Taxonomy" id="2893885"/>
    <lineage>
        <taxon>Bacteria</taxon>
        <taxon>Pseudomonadati</taxon>
        <taxon>Bacteroidota</taxon>
        <taxon>Flavobacteriia</taxon>
        <taxon>Flavobacteriales</taxon>
        <taxon>Flavobacteriaceae</taxon>
        <taxon>Flavobacterium</taxon>
    </lineage>
</organism>
<comment type="caution">
    <text evidence="2">The sequence shown here is derived from an EMBL/GenBank/DDBJ whole genome shotgun (WGS) entry which is preliminary data.</text>
</comment>
<sequence>MMSVNKETIEEYMNAFKVSDHERVLACLTDDVVWEMPGIYQHVGKEAFDKEIENENFIGSPTIQILKLIEENNIVIAEGAVQGMMKNGNILDAVFCDVFEMEKGKIKRLTSYLMSKNASLKFE</sequence>
<dbReference type="InterPro" id="IPR032710">
    <property type="entry name" value="NTF2-like_dom_sf"/>
</dbReference>
<dbReference type="SUPFAM" id="SSF54427">
    <property type="entry name" value="NTF2-like"/>
    <property type="match status" value="1"/>
</dbReference>
<dbReference type="Proteomes" id="UP001273350">
    <property type="component" value="Unassembled WGS sequence"/>
</dbReference>
<dbReference type="Gene3D" id="3.10.450.50">
    <property type="match status" value="1"/>
</dbReference>